<dbReference type="EMBL" id="JAHBOM010000011">
    <property type="protein sequence ID" value="MBU8824339.1"/>
    <property type="molecule type" value="Genomic_DNA"/>
</dbReference>
<evidence type="ECO:0000256" key="3">
    <source>
        <dbReference type="ARBA" id="ARBA00022692"/>
    </source>
</evidence>
<protein>
    <submittedName>
        <fullName evidence="8">Type II secretion system F family protein</fullName>
    </submittedName>
</protein>
<evidence type="ECO:0000256" key="1">
    <source>
        <dbReference type="ARBA" id="ARBA00004651"/>
    </source>
</evidence>
<evidence type="ECO:0000256" key="5">
    <source>
        <dbReference type="ARBA" id="ARBA00023136"/>
    </source>
</evidence>
<feature type="transmembrane region" description="Helical" evidence="6">
    <location>
        <begin position="35"/>
        <end position="66"/>
    </location>
</feature>
<keyword evidence="5 6" id="KW-0472">Membrane</keyword>
<comment type="subcellular location">
    <subcellularLocation>
        <location evidence="1">Cell membrane</location>
        <topology evidence="1">Multi-pass membrane protein</topology>
    </subcellularLocation>
</comment>
<feature type="transmembrane region" description="Helical" evidence="6">
    <location>
        <begin position="201"/>
        <end position="223"/>
    </location>
</feature>
<dbReference type="RefSeq" id="WP_214395093.1">
    <property type="nucleotide sequence ID" value="NZ_JAHBOL010000012.1"/>
</dbReference>
<reference evidence="8 9" key="1">
    <citation type="submission" date="2021-05" db="EMBL/GenBank/DDBJ databases">
        <title>Draft Genome Sequences of Clinical Respiratory Isolates of Mycobacterium goodii Recovered in Ireland.</title>
        <authorList>
            <person name="Flanagan P.R."/>
            <person name="Mok S."/>
            <person name="Roycroft E."/>
            <person name="Rogers T.R."/>
            <person name="Fitzgibbon M."/>
        </authorList>
    </citation>
    <scope>NUCLEOTIDE SEQUENCE [LARGE SCALE GENOMIC DNA]</scope>
    <source>
        <strain evidence="8 9">14IE55</strain>
    </source>
</reference>
<dbReference type="Pfam" id="PF00482">
    <property type="entry name" value="T2SSF"/>
    <property type="match status" value="1"/>
</dbReference>
<evidence type="ECO:0000256" key="2">
    <source>
        <dbReference type="ARBA" id="ARBA00022475"/>
    </source>
</evidence>
<gene>
    <name evidence="8" type="ORF">KL859_15855</name>
</gene>
<keyword evidence="9" id="KW-1185">Reference proteome</keyword>
<evidence type="ECO:0000256" key="4">
    <source>
        <dbReference type="ARBA" id="ARBA00022989"/>
    </source>
</evidence>
<feature type="transmembrane region" description="Helical" evidence="6">
    <location>
        <begin position="229"/>
        <end position="247"/>
    </location>
</feature>
<accession>A0ABS6HNU9</accession>
<feature type="domain" description="Type II secretion system protein GspF" evidence="7">
    <location>
        <begin position="88"/>
        <end position="211"/>
    </location>
</feature>
<keyword evidence="4 6" id="KW-1133">Transmembrane helix</keyword>
<dbReference type="Proteomes" id="UP000696413">
    <property type="component" value="Unassembled WGS sequence"/>
</dbReference>
<sequence>MSAAALALAAALLIWPSRQRRLRSARRVGRRRTWWPLFAVCVGAVAWLVPVPVALAAGVVAATVAVRRRDRAAARRSQHESSALQGALDVLVGELRVGAHPVDAFGTAAGESGGPVAEGMRAVAARARLGADVAAGLDDVARTSELPGHWERLALCWRLAQTHGLAIGTLMRAAHEDIVERERFSARVRAAMAGPRTTAQVLAGLPLAGIALGQAIGAAPVAFLVRPGAGTWLLVVGVVLACAGLLWSDRILAKVTR</sequence>
<name>A0ABS6HNU9_MYCGD</name>
<keyword evidence="3 6" id="KW-0812">Transmembrane</keyword>
<keyword evidence="2" id="KW-1003">Cell membrane</keyword>
<proteinExistence type="predicted"/>
<evidence type="ECO:0000256" key="6">
    <source>
        <dbReference type="SAM" id="Phobius"/>
    </source>
</evidence>
<organism evidence="8 9">
    <name type="scientific">Mycolicibacterium goodii</name>
    <name type="common">Mycobacterium goodii</name>
    <dbReference type="NCBI Taxonomy" id="134601"/>
    <lineage>
        <taxon>Bacteria</taxon>
        <taxon>Bacillati</taxon>
        <taxon>Actinomycetota</taxon>
        <taxon>Actinomycetes</taxon>
        <taxon>Mycobacteriales</taxon>
        <taxon>Mycobacteriaceae</taxon>
        <taxon>Mycolicibacterium</taxon>
    </lineage>
</organism>
<dbReference type="PANTHER" id="PTHR35007:SF4">
    <property type="entry name" value="CONSERVED TRANSMEMBRANE PROTEIN-RELATED"/>
    <property type="match status" value="1"/>
</dbReference>
<dbReference type="PANTHER" id="PTHR35007">
    <property type="entry name" value="INTEGRAL MEMBRANE PROTEIN-RELATED"/>
    <property type="match status" value="1"/>
</dbReference>
<evidence type="ECO:0000313" key="9">
    <source>
        <dbReference type="Proteomes" id="UP000696413"/>
    </source>
</evidence>
<dbReference type="InterPro" id="IPR018076">
    <property type="entry name" value="T2SS_GspF_dom"/>
</dbReference>
<evidence type="ECO:0000259" key="7">
    <source>
        <dbReference type="Pfam" id="PF00482"/>
    </source>
</evidence>
<comment type="caution">
    <text evidence="8">The sequence shown here is derived from an EMBL/GenBank/DDBJ whole genome shotgun (WGS) entry which is preliminary data.</text>
</comment>
<evidence type="ECO:0000313" key="8">
    <source>
        <dbReference type="EMBL" id="MBU8824339.1"/>
    </source>
</evidence>